<dbReference type="InterPro" id="IPR011990">
    <property type="entry name" value="TPR-like_helical_dom_sf"/>
</dbReference>
<dbReference type="KEGG" id="msea:METESE_06220"/>
<evidence type="ECO:0008006" key="4">
    <source>
        <dbReference type="Google" id="ProtNLM"/>
    </source>
</evidence>
<evidence type="ECO:0000313" key="3">
    <source>
        <dbReference type="Proteomes" id="UP001228113"/>
    </source>
</evidence>
<feature type="repeat" description="TPR" evidence="1">
    <location>
        <begin position="213"/>
        <end position="246"/>
    </location>
</feature>
<dbReference type="Gene3D" id="1.25.40.10">
    <property type="entry name" value="Tetratricopeptide repeat domain"/>
    <property type="match status" value="1"/>
</dbReference>
<accession>A0AA48KB22</accession>
<dbReference type="PROSITE" id="PS50005">
    <property type="entry name" value="TPR"/>
    <property type="match status" value="2"/>
</dbReference>
<evidence type="ECO:0000256" key="1">
    <source>
        <dbReference type="PROSITE-ProRule" id="PRU00339"/>
    </source>
</evidence>
<proteinExistence type="predicted"/>
<protein>
    <recommendedName>
        <fullName evidence="4">Tetratricopeptide repeat protein</fullName>
    </recommendedName>
</protein>
<keyword evidence="3" id="KW-1185">Reference proteome</keyword>
<dbReference type="SUPFAM" id="SSF48452">
    <property type="entry name" value="TPR-like"/>
    <property type="match status" value="1"/>
</dbReference>
<evidence type="ECO:0000313" key="2">
    <source>
        <dbReference type="EMBL" id="BDU75664.1"/>
    </source>
</evidence>
<feature type="repeat" description="TPR" evidence="1">
    <location>
        <begin position="248"/>
        <end position="281"/>
    </location>
</feature>
<reference evidence="2" key="1">
    <citation type="journal article" date="2023" name="Int. J. Syst. Evol. Microbiol.">
        <title>Mesoterricola silvestris gen. nov., sp. nov., Mesoterricola sediminis sp. nov., Geothrix oryzae sp. nov., Geothrix edaphica sp. nov., Geothrix rubra sp. nov., and Geothrix limicola sp. nov., six novel members of Acidobacteriota isolated from soils.</title>
        <authorList>
            <person name="Itoh H."/>
            <person name="Sugisawa Y."/>
            <person name="Mise K."/>
            <person name="Xu Z."/>
            <person name="Kuniyasu M."/>
            <person name="Ushijima N."/>
            <person name="Kawano K."/>
            <person name="Kobayashi E."/>
            <person name="Shiratori Y."/>
            <person name="Masuda Y."/>
            <person name="Senoo K."/>
        </authorList>
    </citation>
    <scope>NUCLEOTIDE SEQUENCE</scope>
    <source>
        <strain evidence="2">W786</strain>
    </source>
</reference>
<keyword evidence="1" id="KW-0802">TPR repeat</keyword>
<dbReference type="InterPro" id="IPR019734">
    <property type="entry name" value="TPR_rpt"/>
</dbReference>
<sequence>MRLSRIWILSASVALGSQTLPEGLEQVYLPTVSPGVESVTSARETLAALLRDRRREVGVRFTKGGLTSIDITKFDNRNELAALLKGGNYGDLSSYTYDDDHNLRYLQYKTVSILEDRIELSPRVAFYYADVLGVPIRVARKRAPDGFPYVIVLGHGLSLHFQKPDLKDAEKAADALQSIQQGVRKGEEEAARFEVLATRYRALAVKPPVTEEQRRFIVQANALNQQKDYRRAIERYRRALAVDPVSYPAAYFNMALLSAQVGGYRQAIGFMKQYLLLEPEAKDARSAQDKIYEWEILLE</sequence>
<dbReference type="Pfam" id="PF13414">
    <property type="entry name" value="TPR_11"/>
    <property type="match status" value="1"/>
</dbReference>
<gene>
    <name evidence="2" type="ORF">METESE_06220</name>
</gene>
<name>A0AA48KB22_9BACT</name>
<dbReference type="RefSeq" id="WP_316411063.1">
    <property type="nucleotide sequence ID" value="NZ_AP027081.1"/>
</dbReference>
<organism evidence="2 3">
    <name type="scientific">Mesoterricola sediminis</name>
    <dbReference type="NCBI Taxonomy" id="2927980"/>
    <lineage>
        <taxon>Bacteria</taxon>
        <taxon>Pseudomonadati</taxon>
        <taxon>Acidobacteriota</taxon>
        <taxon>Holophagae</taxon>
        <taxon>Holophagales</taxon>
        <taxon>Holophagaceae</taxon>
        <taxon>Mesoterricola</taxon>
    </lineage>
</organism>
<dbReference type="EMBL" id="AP027081">
    <property type="protein sequence ID" value="BDU75664.1"/>
    <property type="molecule type" value="Genomic_DNA"/>
</dbReference>
<dbReference type="AlphaFoldDB" id="A0AA48KB22"/>
<dbReference type="Proteomes" id="UP001228113">
    <property type="component" value="Chromosome"/>
</dbReference>